<accession>A0ABD2PWL7</accession>
<reference evidence="2 3" key="1">
    <citation type="submission" date="2024-11" db="EMBL/GenBank/DDBJ databases">
        <title>Adaptive evolution of stress response genes in parasites aligns with host niche diversity.</title>
        <authorList>
            <person name="Hahn C."/>
            <person name="Resl P."/>
        </authorList>
    </citation>
    <scope>NUCLEOTIDE SEQUENCE [LARGE SCALE GENOMIC DNA]</scope>
    <source>
        <strain evidence="2">EGGRZ-B1_66</strain>
        <tissue evidence="2">Body</tissue>
    </source>
</reference>
<gene>
    <name evidence="2" type="ORF">Ciccas_009579</name>
</gene>
<dbReference type="Proteomes" id="UP001626550">
    <property type="component" value="Unassembled WGS sequence"/>
</dbReference>
<dbReference type="EMBL" id="JBJKFK010001993">
    <property type="protein sequence ID" value="KAL3311836.1"/>
    <property type="molecule type" value="Genomic_DNA"/>
</dbReference>
<comment type="caution">
    <text evidence="2">The sequence shown here is derived from an EMBL/GenBank/DDBJ whole genome shotgun (WGS) entry which is preliminary data.</text>
</comment>
<evidence type="ECO:0000313" key="3">
    <source>
        <dbReference type="Proteomes" id="UP001626550"/>
    </source>
</evidence>
<feature type="region of interest" description="Disordered" evidence="1">
    <location>
        <begin position="29"/>
        <end position="82"/>
    </location>
</feature>
<evidence type="ECO:0000256" key="1">
    <source>
        <dbReference type="SAM" id="MobiDB-lite"/>
    </source>
</evidence>
<organism evidence="2 3">
    <name type="scientific">Cichlidogyrus casuarinus</name>
    <dbReference type="NCBI Taxonomy" id="1844966"/>
    <lineage>
        <taxon>Eukaryota</taxon>
        <taxon>Metazoa</taxon>
        <taxon>Spiralia</taxon>
        <taxon>Lophotrochozoa</taxon>
        <taxon>Platyhelminthes</taxon>
        <taxon>Monogenea</taxon>
        <taxon>Monopisthocotylea</taxon>
        <taxon>Dactylogyridea</taxon>
        <taxon>Ancyrocephalidae</taxon>
        <taxon>Cichlidogyrus</taxon>
    </lineage>
</organism>
<feature type="compositionally biased region" description="Polar residues" evidence="1">
    <location>
        <begin position="57"/>
        <end position="82"/>
    </location>
</feature>
<name>A0ABD2PWL7_9PLAT</name>
<feature type="compositionally biased region" description="Low complexity" evidence="1">
    <location>
        <begin position="37"/>
        <end position="46"/>
    </location>
</feature>
<keyword evidence="3" id="KW-1185">Reference proteome</keyword>
<protein>
    <submittedName>
        <fullName evidence="2">Uncharacterized protein</fullName>
    </submittedName>
</protein>
<proteinExistence type="predicted"/>
<dbReference type="AlphaFoldDB" id="A0ABD2PWL7"/>
<sequence>MHVLQFFDGSVSSGDMSAGNAGAMLMTTYNSYGGSPGSESRSASPSHLPPRKRHYDQQQFDSATSSLAASGNNTPLTNIVYQ</sequence>
<evidence type="ECO:0000313" key="2">
    <source>
        <dbReference type="EMBL" id="KAL3311836.1"/>
    </source>
</evidence>